<dbReference type="Gene3D" id="2.40.50.460">
    <property type="match status" value="1"/>
</dbReference>
<dbReference type="EMBL" id="BARS01022030">
    <property type="protein sequence ID" value="GAG10403.1"/>
    <property type="molecule type" value="Genomic_DNA"/>
</dbReference>
<dbReference type="GO" id="GO:0016787">
    <property type="term" value="F:hydrolase activity"/>
    <property type="evidence" value="ECO:0007669"/>
    <property type="project" value="UniProtKB-KW"/>
</dbReference>
<evidence type="ECO:0000256" key="1">
    <source>
        <dbReference type="ARBA" id="ARBA00022801"/>
    </source>
</evidence>
<comment type="caution">
    <text evidence="3">The sequence shown here is derived from an EMBL/GenBank/DDBJ whole genome shotgun (WGS) entry which is preliminary data.</text>
</comment>
<proteinExistence type="predicted"/>
<feature type="non-terminal residue" evidence="3">
    <location>
        <position position="1"/>
    </location>
</feature>
<dbReference type="PANTHER" id="PTHR30255">
    <property type="entry name" value="SINGLE-STRANDED-DNA-SPECIFIC EXONUCLEASE RECJ"/>
    <property type="match status" value="1"/>
</dbReference>
<organism evidence="3">
    <name type="scientific">marine sediment metagenome</name>
    <dbReference type="NCBI Taxonomy" id="412755"/>
    <lineage>
        <taxon>unclassified sequences</taxon>
        <taxon>metagenomes</taxon>
        <taxon>ecological metagenomes</taxon>
    </lineage>
</organism>
<gene>
    <name evidence="3" type="ORF">S01H1_35270</name>
</gene>
<keyword evidence="1" id="KW-0378">Hydrolase</keyword>
<dbReference type="InterPro" id="IPR041122">
    <property type="entry name" value="RecJ_OB"/>
</dbReference>
<evidence type="ECO:0000259" key="2">
    <source>
        <dbReference type="Pfam" id="PF17768"/>
    </source>
</evidence>
<evidence type="ECO:0000313" key="3">
    <source>
        <dbReference type="EMBL" id="GAG10403.1"/>
    </source>
</evidence>
<dbReference type="PANTHER" id="PTHR30255:SF2">
    <property type="entry name" value="SINGLE-STRANDED-DNA-SPECIFIC EXONUCLEASE RECJ"/>
    <property type="match status" value="1"/>
</dbReference>
<feature type="domain" description="RecJ OB" evidence="2">
    <location>
        <begin position="36"/>
        <end position="143"/>
    </location>
</feature>
<sequence length="147" mass="15597">GGLRIHQANIDAFEGDFCSYAAGHINEAQMAPSLRIDAETTVEKLSYDVVRRIGALAPFGRGNPAPVVAIRGCNVLTGPKRIGRNGQTVTMLLGQNSASIRAVGFGMGDLADLLVGVREVDVAAEPCLNCFNGKTTAELKLQDVIWD</sequence>
<dbReference type="Pfam" id="PF17768">
    <property type="entry name" value="RecJ_OB"/>
    <property type="match status" value="1"/>
</dbReference>
<reference evidence="3" key="1">
    <citation type="journal article" date="2014" name="Front. Microbiol.">
        <title>High frequency of phylogenetically diverse reductive dehalogenase-homologous genes in deep subseafloor sedimentary metagenomes.</title>
        <authorList>
            <person name="Kawai M."/>
            <person name="Futagami T."/>
            <person name="Toyoda A."/>
            <person name="Takaki Y."/>
            <person name="Nishi S."/>
            <person name="Hori S."/>
            <person name="Arai W."/>
            <person name="Tsubouchi T."/>
            <person name="Morono Y."/>
            <person name="Uchiyama I."/>
            <person name="Ito T."/>
            <person name="Fujiyama A."/>
            <person name="Inagaki F."/>
            <person name="Takami H."/>
        </authorList>
    </citation>
    <scope>NUCLEOTIDE SEQUENCE</scope>
    <source>
        <strain evidence="3">Expedition CK06-06</strain>
    </source>
</reference>
<protein>
    <recommendedName>
        <fullName evidence="2">RecJ OB domain-containing protein</fullName>
    </recommendedName>
</protein>
<dbReference type="InterPro" id="IPR051673">
    <property type="entry name" value="SSDNA_exonuclease_RecJ"/>
</dbReference>
<accession>X0VD34</accession>
<dbReference type="AlphaFoldDB" id="X0VD34"/>
<name>X0VD34_9ZZZZ</name>